<sequence>MKLRNTLKIAAFAMASMLAAAPASAILLTGWTGVGNSGTLGADGDVTLSPFGDSQYGYVTTAGGVNGVGLPGVGGTGSATDGSVITSPIFAAEAGDALEFYFNYVTSDGAGFADYAWARLLDADSNEIALLFTARTRDDGGDTVPGFGMPAPVASLTPGSTPIITDDEGGPDWSALGSDSGSCWSTGCGYTGWIQAAYNIGAAGNYRLEMGVVNWTDSDYDSGMAFDGATIGGQVIGEPTEVPAPAPLALLGLGLISLWLSRRNAR</sequence>
<keyword evidence="1" id="KW-0732">Signal</keyword>
<name>A0ABQ1QZD9_9ALTE</name>
<gene>
    <name evidence="2" type="ORF">GCM10011357_02330</name>
</gene>
<evidence type="ECO:0000313" key="3">
    <source>
        <dbReference type="Proteomes" id="UP000614272"/>
    </source>
</evidence>
<comment type="caution">
    <text evidence="2">The sequence shown here is derived from an EMBL/GenBank/DDBJ whole genome shotgun (WGS) entry which is preliminary data.</text>
</comment>
<evidence type="ECO:0000313" key="2">
    <source>
        <dbReference type="EMBL" id="GGD49935.1"/>
    </source>
</evidence>
<protein>
    <recommendedName>
        <fullName evidence="4">PEP-CTERM protein-sorting domain-containing protein</fullName>
    </recommendedName>
</protein>
<accession>A0ABQ1QZD9</accession>
<evidence type="ECO:0008006" key="4">
    <source>
        <dbReference type="Google" id="ProtNLM"/>
    </source>
</evidence>
<feature type="chain" id="PRO_5045356429" description="PEP-CTERM protein-sorting domain-containing protein" evidence="1">
    <location>
        <begin position="26"/>
        <end position="266"/>
    </location>
</feature>
<dbReference type="RefSeq" id="WP_180237100.1">
    <property type="nucleotide sequence ID" value="NZ_BMGJ01000001.1"/>
</dbReference>
<keyword evidence="3" id="KW-1185">Reference proteome</keyword>
<organism evidence="2 3">
    <name type="scientific">Lacimicrobium alkaliphilum</name>
    <dbReference type="NCBI Taxonomy" id="1526571"/>
    <lineage>
        <taxon>Bacteria</taxon>
        <taxon>Pseudomonadati</taxon>
        <taxon>Pseudomonadota</taxon>
        <taxon>Gammaproteobacteria</taxon>
        <taxon>Alteromonadales</taxon>
        <taxon>Alteromonadaceae</taxon>
        <taxon>Lacimicrobium</taxon>
    </lineage>
</organism>
<feature type="signal peptide" evidence="1">
    <location>
        <begin position="1"/>
        <end position="25"/>
    </location>
</feature>
<dbReference type="EMBL" id="BMGJ01000001">
    <property type="protein sequence ID" value="GGD49935.1"/>
    <property type="molecule type" value="Genomic_DNA"/>
</dbReference>
<reference evidence="3" key="1">
    <citation type="journal article" date="2019" name="Int. J. Syst. Evol. Microbiol.">
        <title>The Global Catalogue of Microorganisms (GCM) 10K type strain sequencing project: providing services to taxonomists for standard genome sequencing and annotation.</title>
        <authorList>
            <consortium name="The Broad Institute Genomics Platform"/>
            <consortium name="The Broad Institute Genome Sequencing Center for Infectious Disease"/>
            <person name="Wu L."/>
            <person name="Ma J."/>
        </authorList>
    </citation>
    <scope>NUCLEOTIDE SEQUENCE [LARGE SCALE GENOMIC DNA]</scope>
    <source>
        <strain evidence="3">CGMCC 1.12923</strain>
    </source>
</reference>
<evidence type="ECO:0000256" key="1">
    <source>
        <dbReference type="SAM" id="SignalP"/>
    </source>
</evidence>
<proteinExistence type="predicted"/>
<dbReference type="NCBIfam" id="NF038132">
    <property type="entry name" value="PEP_NF038132"/>
    <property type="match status" value="1"/>
</dbReference>
<dbReference type="Proteomes" id="UP000614272">
    <property type="component" value="Unassembled WGS sequence"/>
</dbReference>